<reference evidence="7" key="1">
    <citation type="submission" date="2016-11" db="UniProtKB">
        <authorList>
            <consortium name="WormBaseParasite"/>
        </authorList>
    </citation>
    <scope>IDENTIFICATION</scope>
    <source>
        <strain evidence="7">pt0022</strain>
    </source>
</reference>
<dbReference type="InterPro" id="IPR036770">
    <property type="entry name" value="Ankyrin_rpt-contain_sf"/>
</dbReference>
<dbReference type="Pfam" id="PF00887">
    <property type="entry name" value="ACBP"/>
    <property type="match status" value="1"/>
</dbReference>
<keyword evidence="3 5" id="KW-0040">ANK repeat</keyword>
<dbReference type="InterPro" id="IPR002110">
    <property type="entry name" value="Ankyrin_rpt"/>
</dbReference>
<dbReference type="AlphaFoldDB" id="A0A1I8E954"/>
<dbReference type="PANTHER" id="PTHR24119:SF0">
    <property type="entry name" value="ACYL-COA-BINDING DOMAIN-CONTAINING PROTEIN 6"/>
    <property type="match status" value="1"/>
</dbReference>
<dbReference type="InterPro" id="IPR000582">
    <property type="entry name" value="Acyl-CoA-binding_protein"/>
</dbReference>
<dbReference type="PRINTS" id="PR00689">
    <property type="entry name" value="ACOABINDINGP"/>
</dbReference>
<evidence type="ECO:0000256" key="3">
    <source>
        <dbReference type="ARBA" id="ARBA00023043"/>
    </source>
</evidence>
<dbReference type="SUPFAM" id="SSF47027">
    <property type="entry name" value="Acyl-CoA binding protein"/>
    <property type="match status" value="1"/>
</dbReference>
<accession>A0A1I8E954</accession>
<name>A0A1I8E954_WUCBA</name>
<evidence type="ECO:0000256" key="1">
    <source>
        <dbReference type="ARBA" id="ARBA00018419"/>
    </source>
</evidence>
<dbReference type="PROSITE" id="PS50297">
    <property type="entry name" value="ANK_REP_REGION"/>
    <property type="match status" value="2"/>
</dbReference>
<dbReference type="SUPFAM" id="SSF82657">
    <property type="entry name" value="BolA-like"/>
    <property type="match status" value="1"/>
</dbReference>
<dbReference type="InterPro" id="IPR014352">
    <property type="entry name" value="FERM/acyl-CoA-bd_prot_sf"/>
</dbReference>
<evidence type="ECO:0000256" key="4">
    <source>
        <dbReference type="ARBA" id="ARBA00023121"/>
    </source>
</evidence>
<organism evidence="7">
    <name type="scientific">Wuchereria bancrofti</name>
    <dbReference type="NCBI Taxonomy" id="6293"/>
    <lineage>
        <taxon>Eukaryota</taxon>
        <taxon>Metazoa</taxon>
        <taxon>Ecdysozoa</taxon>
        <taxon>Nematoda</taxon>
        <taxon>Chromadorea</taxon>
        <taxon>Rhabditida</taxon>
        <taxon>Spirurina</taxon>
        <taxon>Spiruromorpha</taxon>
        <taxon>Filarioidea</taxon>
        <taxon>Onchocercidae</taxon>
        <taxon>Wuchereria</taxon>
    </lineage>
</organism>
<dbReference type="InterPro" id="IPR036065">
    <property type="entry name" value="BolA-like_sf"/>
</dbReference>
<protein>
    <recommendedName>
        <fullName evidence="1">Acyl-CoA-binding domain-containing protein 6</fullName>
    </recommendedName>
</protein>
<dbReference type="Gene3D" id="3.10.20.90">
    <property type="entry name" value="Phosphatidylinositol 3-kinase Catalytic Subunit, Chain A, domain 1"/>
    <property type="match status" value="1"/>
</dbReference>
<evidence type="ECO:0000256" key="5">
    <source>
        <dbReference type="PROSITE-ProRule" id="PRU00023"/>
    </source>
</evidence>
<dbReference type="SUPFAM" id="SSF48403">
    <property type="entry name" value="Ankyrin repeat"/>
    <property type="match status" value="1"/>
</dbReference>
<keyword evidence="2" id="KW-0677">Repeat</keyword>
<dbReference type="Gene3D" id="1.20.80.10">
    <property type="match status" value="1"/>
</dbReference>
<feature type="repeat" description="ANK" evidence="5">
    <location>
        <begin position="328"/>
        <end position="360"/>
    </location>
</feature>
<dbReference type="STRING" id="6293.A0A1I8E954"/>
<evidence type="ECO:0000313" key="7">
    <source>
        <dbReference type="WBParaSite" id="maker-PairedContig_1052-snap-gene-0.8-mRNA-1"/>
    </source>
</evidence>
<feature type="domain" description="ACB" evidence="6">
    <location>
        <begin position="143"/>
        <end position="231"/>
    </location>
</feature>
<sequence length="389" mass="43926">MNATIRQKLEIALKPSHLDIEDLSDGCGLKFRLIIVSDSFDNKTTLASHRLVYEVLKEEMQLIHALEIKTYTPEKWNAIEESEEKDVTMFDNVLIICAKNVFVYEITRPFLEMFVYQLLKLTSGGSTSEDTEQQPNEEISERLATEFASACTYLPIAISEGLISREDQLYFYARYKLATYGKADPSRRPRIYDIANREKFDAWLALSNMSTAEAMRQYVSRLVELNLGWDASQTYRIRYGVRPSTMVDAESTETESSGMSLEQIEWFAALDEGSVEKLKDLLVGNLGLLEERNENQLTALHWASDRGKLELVEFLVDAGADVNIQDYGGQTPLHYAVSCSHRSVTDFLLKNGADPAVADFEGNCPLDIVSDAVIRRMLEDALPEGEAKP</sequence>
<dbReference type="PANTHER" id="PTHR24119">
    <property type="entry name" value="ACYL-COA-BINDING DOMAIN-CONTAINING PROTEIN 6"/>
    <property type="match status" value="1"/>
</dbReference>
<dbReference type="InterPro" id="IPR035984">
    <property type="entry name" value="Acyl-CoA-binding_sf"/>
</dbReference>
<dbReference type="Pfam" id="PF01722">
    <property type="entry name" value="BolA"/>
    <property type="match status" value="1"/>
</dbReference>
<keyword evidence="4" id="KW-0446">Lipid-binding</keyword>
<feature type="repeat" description="ANK" evidence="5">
    <location>
        <begin position="295"/>
        <end position="327"/>
    </location>
</feature>
<dbReference type="PROSITE" id="PS51228">
    <property type="entry name" value="ACB_2"/>
    <property type="match status" value="1"/>
</dbReference>
<proteinExistence type="predicted"/>
<dbReference type="PROSITE" id="PS50088">
    <property type="entry name" value="ANK_REPEAT"/>
    <property type="match status" value="2"/>
</dbReference>
<dbReference type="SMART" id="SM00248">
    <property type="entry name" value="ANK"/>
    <property type="match status" value="2"/>
</dbReference>
<dbReference type="InterPro" id="IPR002634">
    <property type="entry name" value="BolA"/>
</dbReference>
<evidence type="ECO:0000259" key="6">
    <source>
        <dbReference type="PROSITE" id="PS51228"/>
    </source>
</evidence>
<evidence type="ECO:0000256" key="2">
    <source>
        <dbReference type="ARBA" id="ARBA00022737"/>
    </source>
</evidence>
<dbReference type="GO" id="GO:0000062">
    <property type="term" value="F:fatty-acyl-CoA binding"/>
    <property type="evidence" value="ECO:0007669"/>
    <property type="project" value="InterPro"/>
</dbReference>
<dbReference type="Pfam" id="PF12796">
    <property type="entry name" value="Ank_2"/>
    <property type="match status" value="1"/>
</dbReference>
<dbReference type="Gene3D" id="1.25.40.20">
    <property type="entry name" value="Ankyrin repeat-containing domain"/>
    <property type="match status" value="1"/>
</dbReference>
<dbReference type="WBParaSite" id="maker-PairedContig_1052-snap-gene-0.8-mRNA-1">
    <property type="protein sequence ID" value="maker-PairedContig_1052-snap-gene-0.8-mRNA-1"/>
    <property type="gene ID" value="maker-PairedContig_1052-snap-gene-0.8"/>
</dbReference>